<name>A0AAE0YBH4_9GAST</name>
<evidence type="ECO:0000256" key="1">
    <source>
        <dbReference type="SAM" id="MobiDB-lite"/>
    </source>
</evidence>
<proteinExistence type="predicted"/>
<protein>
    <submittedName>
        <fullName evidence="2">Uncharacterized protein</fullName>
    </submittedName>
</protein>
<dbReference type="Proteomes" id="UP001283361">
    <property type="component" value="Unassembled WGS sequence"/>
</dbReference>
<evidence type="ECO:0000313" key="3">
    <source>
        <dbReference type="Proteomes" id="UP001283361"/>
    </source>
</evidence>
<gene>
    <name evidence="2" type="ORF">RRG08_008222</name>
</gene>
<dbReference type="AlphaFoldDB" id="A0AAE0YBH4"/>
<keyword evidence="3" id="KW-1185">Reference proteome</keyword>
<reference evidence="2" key="1">
    <citation type="journal article" date="2023" name="G3 (Bethesda)">
        <title>A reference genome for the long-term kleptoplast-retaining sea slug Elysia crispata morphotype clarki.</title>
        <authorList>
            <person name="Eastman K.E."/>
            <person name="Pendleton A.L."/>
            <person name="Shaikh M.A."/>
            <person name="Suttiyut T."/>
            <person name="Ogas R."/>
            <person name="Tomko P."/>
            <person name="Gavelis G."/>
            <person name="Widhalm J.R."/>
            <person name="Wisecaver J.H."/>
        </authorList>
    </citation>
    <scope>NUCLEOTIDE SEQUENCE</scope>
    <source>
        <strain evidence="2">ECLA1</strain>
    </source>
</reference>
<accession>A0AAE0YBH4</accession>
<organism evidence="2 3">
    <name type="scientific">Elysia crispata</name>
    <name type="common">lettuce slug</name>
    <dbReference type="NCBI Taxonomy" id="231223"/>
    <lineage>
        <taxon>Eukaryota</taxon>
        <taxon>Metazoa</taxon>
        <taxon>Spiralia</taxon>
        <taxon>Lophotrochozoa</taxon>
        <taxon>Mollusca</taxon>
        <taxon>Gastropoda</taxon>
        <taxon>Heterobranchia</taxon>
        <taxon>Euthyneura</taxon>
        <taxon>Panpulmonata</taxon>
        <taxon>Sacoglossa</taxon>
        <taxon>Placobranchoidea</taxon>
        <taxon>Plakobranchidae</taxon>
        <taxon>Elysia</taxon>
    </lineage>
</organism>
<dbReference type="EMBL" id="JAWDGP010006510">
    <property type="protein sequence ID" value="KAK3739614.1"/>
    <property type="molecule type" value="Genomic_DNA"/>
</dbReference>
<feature type="region of interest" description="Disordered" evidence="1">
    <location>
        <begin position="137"/>
        <end position="158"/>
    </location>
</feature>
<feature type="compositionally biased region" description="Basic and acidic residues" evidence="1">
    <location>
        <begin position="45"/>
        <end position="59"/>
    </location>
</feature>
<evidence type="ECO:0000313" key="2">
    <source>
        <dbReference type="EMBL" id="KAK3739614.1"/>
    </source>
</evidence>
<feature type="region of interest" description="Disordered" evidence="1">
    <location>
        <begin position="45"/>
        <end position="77"/>
    </location>
</feature>
<sequence length="158" mass="17354">MTGQCSRGPGLDPAKSAPRTFHCCVGQGEGVFLNMAQPLVDCFSKEEQEKEEEEKKSSENCHNNSTRQIKRRNRGGLPSLAVRAVSGLSPTFVQVSTSTRQSVCRVRSQRSQHGQARVTPVTSSGLFRYTNGFSKHGAEDSIKSLEQPQRLEVASKTE</sequence>
<comment type="caution">
    <text evidence="2">The sequence shown here is derived from an EMBL/GenBank/DDBJ whole genome shotgun (WGS) entry which is preliminary data.</text>
</comment>